<feature type="domain" description="Glycosyl hydrolase family 32 N-terminal" evidence="5">
    <location>
        <begin position="47"/>
        <end position="356"/>
    </location>
</feature>
<evidence type="ECO:0000313" key="8">
    <source>
        <dbReference type="Proteomes" id="UP000289440"/>
    </source>
</evidence>
<dbReference type="Gene3D" id="2.115.10.20">
    <property type="entry name" value="Glycosyl hydrolase domain, family 43"/>
    <property type="match status" value="1"/>
</dbReference>
<dbReference type="GO" id="GO:0005975">
    <property type="term" value="P:carbohydrate metabolic process"/>
    <property type="evidence" value="ECO:0007669"/>
    <property type="project" value="InterPro"/>
</dbReference>
<comment type="similarity">
    <text evidence="1">Belongs to the glycosyl hydrolase 32 family.</text>
</comment>
<evidence type="ECO:0000256" key="1">
    <source>
        <dbReference type="ARBA" id="ARBA00009902"/>
    </source>
</evidence>
<dbReference type="InterPro" id="IPR013189">
    <property type="entry name" value="Glyco_hydro_32_C"/>
</dbReference>
<keyword evidence="3 7" id="KW-0378">Hydrolase</keyword>
<organism evidence="7 8">
    <name type="scientific">Mesomycoplasma neurolyticum</name>
    <dbReference type="NCBI Taxonomy" id="2120"/>
    <lineage>
        <taxon>Bacteria</taxon>
        <taxon>Bacillati</taxon>
        <taxon>Mycoplasmatota</taxon>
        <taxon>Mycoplasmoidales</taxon>
        <taxon>Metamycoplasmataceae</taxon>
        <taxon>Mesomycoplasma</taxon>
    </lineage>
</organism>
<dbReference type="InterPro" id="IPR013148">
    <property type="entry name" value="Glyco_hydro_32_N"/>
</dbReference>
<dbReference type="InterPro" id="IPR013320">
    <property type="entry name" value="ConA-like_dom_sf"/>
</dbReference>
<evidence type="ECO:0000256" key="4">
    <source>
        <dbReference type="ARBA" id="ARBA00023295"/>
    </source>
</evidence>
<dbReference type="EC" id="3.2.1.26" evidence="2"/>
<dbReference type="RefSeq" id="WP_165001309.1">
    <property type="nucleotide sequence ID" value="NZ_LR214951.1"/>
</dbReference>
<dbReference type="SUPFAM" id="SSF53613">
    <property type="entry name" value="Ribokinase-like"/>
    <property type="match status" value="1"/>
</dbReference>
<dbReference type="AlphaFoldDB" id="A0A449A4E1"/>
<sequence length="931" mass="108630">MLFKFRKKNNDKLKKIDFPVDKKEQKLNESNVWHNKKENDVFNNKLHLSAFSGILGLPSNLIKHNKNYSLSYESNKIFGSSKLKEISTFITQDFLNYKDVGVTNEATVKEEKDSILAGGDLLYKGKFYRYYTGFNESDIDFDPENTMTYTLVAEFDPETSQIKKETKKVLFKMDRYKQTPVSRNPKCYYINGSFYIILGIQNYNSQGALAVYKSDFPDRDFKYEGEITFNDQLLFWDAYFFVSPVYFKLNDKDVFLFSTVGKTKFVDENTMNPNSTYFVIGKLDFKKLTFDVEKIQKVDEGFDFYGSRIFENDTDFVMFSLISNSNADDELAIENGWMNNLSLPRILSYKDKSIFQNVHPNIYKLRKVYSAIENEMSFANRLQNIIVNNFNDKFEEKDFEIEFFNDEGKKFIIKWEKGEFSVDKSRSLFVVGKEFGQVWTKKIPRIHFLEIFLDNSVIEIFINHGEYTFTSKYYIPGLLKAKFTNLKGGAAFELNPINVEWRKTKTALISGEIIVDENQKILGSTYNIVERLAEKKHNIVKLLTTIGENQKADVIKKELDNLNVSTLNLITNPDKRHSWHDFVLNSDETILSTNQLERINFNTFVLASSESLLSTKSFESYQEIIKEVKLRHKPFIYRPNLNSFVLSKLKNLTKETVLLPRVKSLIDESWLTILDQSELLTLSETNDVDEAIKKTLAEQKADNILVVTDNKLYLLSKNNHYNTLILPELTDFARERLIDRSSGLLIHGIMRIEESELNRVELWQWIQKTFKLVAFCEKFKSKTTELENLNSEHLNLLLTKDEYDIFELEPEPEISEINEEILEIIDEPKDEIVDEFTESEDVTEFVETIEVDEDEVIEQEHMSESINSINEEEVIETIEVDKGEVIETTETLEEDKTSIPEEDDCHFYVTLEELQNQTIDCGCEEKNKNLK</sequence>
<dbReference type="Pfam" id="PF08244">
    <property type="entry name" value="Glyco_hydro_32C"/>
    <property type="match status" value="1"/>
</dbReference>
<evidence type="ECO:0000256" key="3">
    <source>
        <dbReference type="ARBA" id="ARBA00022801"/>
    </source>
</evidence>
<dbReference type="PANTHER" id="PTHR43101:SF1">
    <property type="entry name" value="BETA-FRUCTOSIDASE"/>
    <property type="match status" value="1"/>
</dbReference>
<dbReference type="Pfam" id="PF00251">
    <property type="entry name" value="Glyco_hydro_32N"/>
    <property type="match status" value="1"/>
</dbReference>
<evidence type="ECO:0000259" key="5">
    <source>
        <dbReference type="Pfam" id="PF00251"/>
    </source>
</evidence>
<reference evidence="7 8" key="1">
    <citation type="submission" date="2019-01" db="EMBL/GenBank/DDBJ databases">
        <authorList>
            <consortium name="Pathogen Informatics"/>
        </authorList>
    </citation>
    <scope>NUCLEOTIDE SEQUENCE [LARGE SCALE GENOMIC DNA]</scope>
    <source>
        <strain evidence="7 8">NCTC10166</strain>
    </source>
</reference>
<accession>A0A449A4E1</accession>
<dbReference type="SUPFAM" id="SSF49899">
    <property type="entry name" value="Concanavalin A-like lectins/glucanases"/>
    <property type="match status" value="1"/>
</dbReference>
<dbReference type="EMBL" id="LR214951">
    <property type="protein sequence ID" value="VEU59150.1"/>
    <property type="molecule type" value="Genomic_DNA"/>
</dbReference>
<evidence type="ECO:0000256" key="2">
    <source>
        <dbReference type="ARBA" id="ARBA00012758"/>
    </source>
</evidence>
<evidence type="ECO:0000313" key="7">
    <source>
        <dbReference type="EMBL" id="VEU59150.1"/>
    </source>
</evidence>
<proteinExistence type="inferred from homology"/>
<dbReference type="Gene3D" id="2.60.120.560">
    <property type="entry name" value="Exo-inulinase, domain 1"/>
    <property type="match status" value="1"/>
</dbReference>
<dbReference type="InterPro" id="IPR029056">
    <property type="entry name" value="Ribokinase-like"/>
</dbReference>
<dbReference type="InterPro" id="IPR001362">
    <property type="entry name" value="Glyco_hydro_32"/>
</dbReference>
<dbReference type="GO" id="GO:0004564">
    <property type="term" value="F:beta-fructofuranosidase activity"/>
    <property type="evidence" value="ECO:0007669"/>
    <property type="project" value="UniProtKB-EC"/>
</dbReference>
<dbReference type="SUPFAM" id="SSF75005">
    <property type="entry name" value="Arabinanase/levansucrase/invertase"/>
    <property type="match status" value="1"/>
</dbReference>
<dbReference type="SMART" id="SM00640">
    <property type="entry name" value="Glyco_32"/>
    <property type="match status" value="1"/>
</dbReference>
<keyword evidence="4 7" id="KW-0326">Glycosidase</keyword>
<dbReference type="InterPro" id="IPR051214">
    <property type="entry name" value="GH32_Enzymes"/>
</dbReference>
<dbReference type="KEGG" id="mnu:NCTC10166_00105"/>
<feature type="domain" description="Glycosyl hydrolase family 32 C-terminal" evidence="6">
    <location>
        <begin position="416"/>
        <end position="477"/>
    </location>
</feature>
<dbReference type="InterPro" id="IPR023296">
    <property type="entry name" value="Glyco_hydro_beta-prop_sf"/>
</dbReference>
<dbReference type="Gene3D" id="3.40.1190.20">
    <property type="match status" value="1"/>
</dbReference>
<name>A0A449A4E1_9BACT</name>
<dbReference type="PANTHER" id="PTHR43101">
    <property type="entry name" value="BETA-FRUCTOSIDASE"/>
    <property type="match status" value="1"/>
</dbReference>
<gene>
    <name evidence="7" type="primary">scrB</name>
    <name evidence="7" type="ORF">NCTC10166_00105</name>
</gene>
<protein>
    <recommendedName>
        <fullName evidence="2">beta-fructofuranosidase</fullName>
        <ecNumber evidence="2">3.2.1.26</ecNumber>
    </recommendedName>
</protein>
<dbReference type="Proteomes" id="UP000289440">
    <property type="component" value="Chromosome"/>
</dbReference>
<evidence type="ECO:0000259" key="6">
    <source>
        <dbReference type="Pfam" id="PF08244"/>
    </source>
</evidence>
<keyword evidence="8" id="KW-1185">Reference proteome</keyword>